<keyword evidence="1" id="KW-0813">Transport</keyword>
<comment type="caution">
    <text evidence="5">The sequence shown here is derived from an EMBL/GenBank/DDBJ whole genome shotgun (WGS) entry which is preliminary data.</text>
</comment>
<protein>
    <submittedName>
        <fullName evidence="5">ABC transporter ATP-binding protein</fullName>
    </submittedName>
</protein>
<evidence type="ECO:0000256" key="2">
    <source>
        <dbReference type="ARBA" id="ARBA00022741"/>
    </source>
</evidence>
<evidence type="ECO:0000313" key="6">
    <source>
        <dbReference type="Proteomes" id="UP001140817"/>
    </source>
</evidence>
<dbReference type="SUPFAM" id="SSF52540">
    <property type="entry name" value="P-loop containing nucleoside triphosphate hydrolases"/>
    <property type="match status" value="1"/>
</dbReference>
<dbReference type="InterPro" id="IPR050093">
    <property type="entry name" value="ABC_SmlMolc_Importer"/>
</dbReference>
<dbReference type="InterPro" id="IPR003439">
    <property type="entry name" value="ABC_transporter-like_ATP-bd"/>
</dbReference>
<dbReference type="Pfam" id="PF00005">
    <property type="entry name" value="ABC_tran"/>
    <property type="match status" value="1"/>
</dbReference>
<dbReference type="InterPro" id="IPR003593">
    <property type="entry name" value="AAA+_ATPase"/>
</dbReference>
<accession>A0A9X2MBB8</accession>
<dbReference type="PANTHER" id="PTHR42781">
    <property type="entry name" value="SPERMIDINE/PUTRESCINE IMPORT ATP-BINDING PROTEIN POTA"/>
    <property type="match status" value="1"/>
</dbReference>
<dbReference type="EMBL" id="JANKBY010000073">
    <property type="protein sequence ID" value="MCR1822702.1"/>
    <property type="molecule type" value="Genomic_DNA"/>
</dbReference>
<dbReference type="Gene3D" id="3.40.50.300">
    <property type="entry name" value="P-loop containing nucleotide triphosphate hydrolases"/>
    <property type="match status" value="1"/>
</dbReference>
<dbReference type="PANTHER" id="PTHR42781:SF8">
    <property type="entry name" value="BICARBONATE TRANSPORT ATP-BINDING PROTEIN CMPC"/>
    <property type="match status" value="1"/>
</dbReference>
<dbReference type="GO" id="GO:0016887">
    <property type="term" value="F:ATP hydrolysis activity"/>
    <property type="evidence" value="ECO:0007669"/>
    <property type="project" value="InterPro"/>
</dbReference>
<dbReference type="PROSITE" id="PS50893">
    <property type="entry name" value="ABC_TRANSPORTER_2"/>
    <property type="match status" value="1"/>
</dbReference>
<dbReference type="RefSeq" id="WP_139045053.1">
    <property type="nucleotide sequence ID" value="NZ_JANKBY010000073.1"/>
</dbReference>
<keyword evidence="6" id="KW-1185">Reference proteome</keyword>
<dbReference type="GO" id="GO:0005524">
    <property type="term" value="F:ATP binding"/>
    <property type="evidence" value="ECO:0007669"/>
    <property type="project" value="UniProtKB-KW"/>
</dbReference>
<keyword evidence="3 5" id="KW-0067">ATP-binding</keyword>
<proteinExistence type="predicted"/>
<evidence type="ECO:0000259" key="4">
    <source>
        <dbReference type="PROSITE" id="PS50893"/>
    </source>
</evidence>
<evidence type="ECO:0000256" key="1">
    <source>
        <dbReference type="ARBA" id="ARBA00022448"/>
    </source>
</evidence>
<reference evidence="5" key="1">
    <citation type="submission" date="2022-07" db="EMBL/GenBank/DDBJ databases">
        <title>Enhanced cultured diversity of the mouse gut microbiota enables custom-made synthetic communities.</title>
        <authorList>
            <person name="Afrizal A."/>
        </authorList>
    </citation>
    <scope>NUCLEOTIDE SEQUENCE</scope>
    <source>
        <strain evidence="5">DSM 29186</strain>
    </source>
</reference>
<evidence type="ECO:0000256" key="3">
    <source>
        <dbReference type="ARBA" id="ARBA00022840"/>
    </source>
</evidence>
<feature type="domain" description="ABC transporter" evidence="4">
    <location>
        <begin position="10"/>
        <end position="228"/>
    </location>
</feature>
<dbReference type="AlphaFoldDB" id="A0A9X2MBB8"/>
<evidence type="ECO:0000313" key="5">
    <source>
        <dbReference type="EMBL" id="MCR1822702.1"/>
    </source>
</evidence>
<name>A0A9X2MBB8_9FIRM</name>
<dbReference type="SMART" id="SM00382">
    <property type="entry name" value="AAA"/>
    <property type="match status" value="1"/>
</dbReference>
<dbReference type="Proteomes" id="UP001140817">
    <property type="component" value="Unassembled WGS sequence"/>
</dbReference>
<gene>
    <name evidence="5" type="ORF">NSA58_07880</name>
</gene>
<dbReference type="InterPro" id="IPR027417">
    <property type="entry name" value="P-loop_NTPase"/>
</dbReference>
<sequence>METMNKEEVISIKNINKKFNEKIIFKDFDINFYKNEVNCIIGKSGCGKSTLLNIISGIIPNDSENFETIEKYGVSYIFQDDRLIDWLTVGENIKLIVKKLYNKKKLDELCDKYLDLVGIKEYKNYYPQMLSGGLRQRVNIARAFIYPSKIVIMDEPFKSIDVINKKIIMNNFKKILEKEKRTVLFVTHDIDEALLLSDKIYVLGNSPVEIKKVFINLNIIKSEIYKLI</sequence>
<keyword evidence="2" id="KW-0547">Nucleotide-binding</keyword>
<organism evidence="5 6">
    <name type="scientific">Terrisporobacter muris</name>
    <dbReference type="NCBI Taxonomy" id="2963284"/>
    <lineage>
        <taxon>Bacteria</taxon>
        <taxon>Bacillati</taxon>
        <taxon>Bacillota</taxon>
        <taxon>Clostridia</taxon>
        <taxon>Peptostreptococcales</taxon>
        <taxon>Peptostreptococcaceae</taxon>
        <taxon>Terrisporobacter</taxon>
    </lineage>
</organism>